<evidence type="ECO:0000313" key="2">
    <source>
        <dbReference type="WBParaSite" id="TMUE_1000003575.1"/>
    </source>
</evidence>
<reference evidence="1" key="1">
    <citation type="submission" date="2013-11" db="EMBL/GenBank/DDBJ databases">
        <authorList>
            <person name="Aslett M."/>
        </authorList>
    </citation>
    <scope>NUCLEOTIDE SEQUENCE [LARGE SCALE GENOMIC DNA]</scope>
    <source>
        <strain evidence="1">Edinburgh</strain>
    </source>
</reference>
<accession>A0A5S6Q913</accession>
<keyword evidence="1" id="KW-1185">Reference proteome</keyword>
<dbReference type="Gene3D" id="3.30.160.20">
    <property type="match status" value="1"/>
</dbReference>
<protein>
    <submittedName>
        <fullName evidence="2 3">DRBM domain-containing protein</fullName>
    </submittedName>
</protein>
<dbReference type="WBParaSite" id="TMUE_2000007277.1">
    <property type="protein sequence ID" value="TMUE_2000007277.1"/>
    <property type="gene ID" value="WBGene00289394"/>
</dbReference>
<dbReference type="CDD" id="cd00048">
    <property type="entry name" value="DSRM_SF"/>
    <property type="match status" value="1"/>
</dbReference>
<dbReference type="SUPFAM" id="SSF54768">
    <property type="entry name" value="dsRNA-binding domain-like"/>
    <property type="match status" value="1"/>
</dbReference>
<dbReference type="WBParaSite" id="TMUE_1000003575.1">
    <property type="protein sequence ID" value="TMUE_1000003575.1"/>
    <property type="gene ID" value="WBGene00298752"/>
</dbReference>
<evidence type="ECO:0000313" key="3">
    <source>
        <dbReference type="WBParaSite" id="TMUE_2000007277.1"/>
    </source>
</evidence>
<reference evidence="2 3" key="3">
    <citation type="submission" date="2019-12" db="UniProtKB">
        <authorList>
            <consortium name="WormBaseParasite"/>
        </authorList>
    </citation>
    <scope>IDENTIFICATION</scope>
</reference>
<dbReference type="AlphaFoldDB" id="A0A5S6Q913"/>
<dbReference type="Proteomes" id="UP000046395">
    <property type="component" value="Unassembled WGS sequence"/>
</dbReference>
<proteinExistence type="predicted"/>
<reference evidence="1" key="2">
    <citation type="submission" date="2014-03" db="EMBL/GenBank/DDBJ databases">
        <title>The whipworm genome and dual-species transcriptomics of an intimate host-pathogen interaction.</title>
        <authorList>
            <person name="Foth B.J."/>
            <person name="Tsai I.J."/>
            <person name="Reid A.J."/>
            <person name="Bancroft A.J."/>
            <person name="Nichol S."/>
            <person name="Tracey A."/>
            <person name="Holroyd N."/>
            <person name="Cotton J.A."/>
            <person name="Stanley E.J."/>
            <person name="Zarowiecki M."/>
            <person name="Liu J.Z."/>
            <person name="Huckvale T."/>
            <person name="Cooper P.J."/>
            <person name="Grencis R.K."/>
            <person name="Berriman M."/>
        </authorList>
    </citation>
    <scope>NUCLEOTIDE SEQUENCE [LARGE SCALE GENOMIC DNA]</scope>
    <source>
        <strain evidence="1">Edinburgh</strain>
    </source>
</reference>
<evidence type="ECO:0000313" key="1">
    <source>
        <dbReference type="Proteomes" id="UP000046395"/>
    </source>
</evidence>
<sequence>MRIVLSVYGMQLLRIGGMTPPRAVESNLVRRNVSAESVQRNPAPIGGPGLTVDVDRSLFMMRKYNCSRSYSQQWVFGGICRVTGECFHSLGPQSPCDLLNFQCRQRGYVPEFEYEVTDISVPVHTCRLTLEGVVISGQAKTKKVSKHVAVAQFLRSRVLLGEQNDWGLPPDPTKALKMIENLLMPFRNRLLQ</sequence>
<organism evidence="1 2">
    <name type="scientific">Trichuris muris</name>
    <name type="common">Mouse whipworm</name>
    <dbReference type="NCBI Taxonomy" id="70415"/>
    <lineage>
        <taxon>Eukaryota</taxon>
        <taxon>Metazoa</taxon>
        <taxon>Ecdysozoa</taxon>
        <taxon>Nematoda</taxon>
        <taxon>Enoplea</taxon>
        <taxon>Dorylaimia</taxon>
        <taxon>Trichinellida</taxon>
        <taxon>Trichuridae</taxon>
        <taxon>Trichuris</taxon>
    </lineage>
</organism>
<name>A0A5S6Q913_TRIMR</name>